<dbReference type="InterPro" id="IPR036388">
    <property type="entry name" value="WH-like_DNA-bd_sf"/>
</dbReference>
<dbReference type="GO" id="GO:0005829">
    <property type="term" value="C:cytosol"/>
    <property type="evidence" value="ECO:0007669"/>
    <property type="project" value="TreeGrafter"/>
</dbReference>
<dbReference type="SUPFAM" id="SSF46785">
    <property type="entry name" value="Winged helix' DNA-binding domain"/>
    <property type="match status" value="1"/>
</dbReference>
<protein>
    <submittedName>
        <fullName evidence="2">BadM/Rrf2 family transcriptional regulator</fullName>
    </submittedName>
</protein>
<name>A0A2I7N7W1_9NEIS</name>
<dbReference type="GO" id="GO:0003700">
    <property type="term" value="F:DNA-binding transcription factor activity"/>
    <property type="evidence" value="ECO:0007669"/>
    <property type="project" value="TreeGrafter"/>
</dbReference>
<dbReference type="PANTHER" id="PTHR33221">
    <property type="entry name" value="WINGED HELIX-TURN-HELIX TRANSCRIPTIONAL REGULATOR, RRF2 FAMILY"/>
    <property type="match status" value="1"/>
</dbReference>
<dbReference type="KEGG" id="nba:CUN60_08355"/>
<dbReference type="InterPro" id="IPR000944">
    <property type="entry name" value="Tscrpt_reg_Rrf2"/>
</dbReference>
<organism evidence="2 3">
    <name type="scientific">Aquella oligotrophica</name>
    <dbReference type="NCBI Taxonomy" id="2067065"/>
    <lineage>
        <taxon>Bacteria</taxon>
        <taxon>Pseudomonadati</taxon>
        <taxon>Pseudomonadota</taxon>
        <taxon>Betaproteobacteria</taxon>
        <taxon>Neisseriales</taxon>
        <taxon>Neisseriaceae</taxon>
        <taxon>Aquella</taxon>
    </lineage>
</organism>
<keyword evidence="1" id="KW-0238">DNA-binding</keyword>
<keyword evidence="3" id="KW-1185">Reference proteome</keyword>
<proteinExistence type="predicted"/>
<dbReference type="NCBIfam" id="TIGR00738">
    <property type="entry name" value="rrf2_super"/>
    <property type="match status" value="1"/>
</dbReference>
<dbReference type="InterPro" id="IPR036390">
    <property type="entry name" value="WH_DNA-bd_sf"/>
</dbReference>
<dbReference type="RefSeq" id="WP_102951600.1">
    <property type="nucleotide sequence ID" value="NZ_CP024847.1"/>
</dbReference>
<evidence type="ECO:0000256" key="1">
    <source>
        <dbReference type="ARBA" id="ARBA00023125"/>
    </source>
</evidence>
<dbReference type="EMBL" id="CP024847">
    <property type="protein sequence ID" value="AUR52305.1"/>
    <property type="molecule type" value="Genomic_DNA"/>
</dbReference>
<dbReference type="PANTHER" id="PTHR33221:SF4">
    <property type="entry name" value="HTH-TYPE TRANSCRIPTIONAL REPRESSOR NSRR"/>
    <property type="match status" value="1"/>
</dbReference>
<dbReference type="AlphaFoldDB" id="A0A2I7N7W1"/>
<dbReference type="Gene3D" id="1.10.10.10">
    <property type="entry name" value="Winged helix-like DNA-binding domain superfamily/Winged helix DNA-binding domain"/>
    <property type="match status" value="1"/>
</dbReference>
<sequence>MQLNKQTDYALRILIYLAMMEGNHLVTVEELSRKLNIARNHLTKIVSKLSKLRYIYTFRGTRGGMKIHPRAYEHDIARIIAEFEPTFTVVECNTSDCKMTGLCEFKNILDKASNQFIKTLRQYTLSDLLPKDKNVSEILFERFAKL</sequence>
<reference evidence="3" key="1">
    <citation type="submission" date="2017-11" db="EMBL/GenBank/DDBJ databases">
        <authorList>
            <person name="Chan K.G."/>
            <person name="Lee L.S."/>
        </authorList>
    </citation>
    <scope>NUCLEOTIDE SEQUENCE [LARGE SCALE GENOMIC DNA]</scope>
    <source>
        <strain evidence="3">DSM 100970</strain>
    </source>
</reference>
<evidence type="ECO:0000313" key="2">
    <source>
        <dbReference type="EMBL" id="AUR52305.1"/>
    </source>
</evidence>
<dbReference type="PROSITE" id="PS51197">
    <property type="entry name" value="HTH_RRF2_2"/>
    <property type="match status" value="1"/>
</dbReference>
<gene>
    <name evidence="2" type="ORF">CUN60_08355</name>
</gene>
<dbReference type="GO" id="GO:0003677">
    <property type="term" value="F:DNA binding"/>
    <property type="evidence" value="ECO:0007669"/>
    <property type="project" value="UniProtKB-KW"/>
</dbReference>
<dbReference type="Proteomes" id="UP000236655">
    <property type="component" value="Chromosome"/>
</dbReference>
<dbReference type="Pfam" id="PF02082">
    <property type="entry name" value="Rrf2"/>
    <property type="match status" value="1"/>
</dbReference>
<accession>A0A2I7N7W1</accession>
<dbReference type="OrthoDB" id="9795923at2"/>
<evidence type="ECO:0000313" key="3">
    <source>
        <dbReference type="Proteomes" id="UP000236655"/>
    </source>
</evidence>